<keyword evidence="2" id="KW-1133">Transmembrane helix</keyword>
<dbReference type="Gene3D" id="1.20.5.320">
    <property type="entry name" value="6-Phosphogluconate Dehydrogenase, domain 3"/>
    <property type="match status" value="1"/>
</dbReference>
<dbReference type="Proteomes" id="UP001159405">
    <property type="component" value="Unassembled WGS sequence"/>
</dbReference>
<reference evidence="3 4" key="1">
    <citation type="submission" date="2022-05" db="EMBL/GenBank/DDBJ databases">
        <authorList>
            <consortium name="Genoscope - CEA"/>
            <person name="William W."/>
        </authorList>
    </citation>
    <scope>NUCLEOTIDE SEQUENCE [LARGE SCALE GENOMIC DNA]</scope>
</reference>
<keyword evidence="2" id="KW-0472">Membrane</keyword>
<organism evidence="3 4">
    <name type="scientific">Porites lobata</name>
    <dbReference type="NCBI Taxonomy" id="104759"/>
    <lineage>
        <taxon>Eukaryota</taxon>
        <taxon>Metazoa</taxon>
        <taxon>Cnidaria</taxon>
        <taxon>Anthozoa</taxon>
        <taxon>Hexacorallia</taxon>
        <taxon>Scleractinia</taxon>
        <taxon>Fungiina</taxon>
        <taxon>Poritidae</taxon>
        <taxon>Porites</taxon>
    </lineage>
</organism>
<evidence type="ECO:0000256" key="1">
    <source>
        <dbReference type="SAM" id="MobiDB-lite"/>
    </source>
</evidence>
<evidence type="ECO:0000313" key="3">
    <source>
        <dbReference type="EMBL" id="CAH3140980.1"/>
    </source>
</evidence>
<proteinExistence type="predicted"/>
<feature type="region of interest" description="Disordered" evidence="1">
    <location>
        <begin position="168"/>
        <end position="187"/>
    </location>
</feature>
<evidence type="ECO:0000313" key="4">
    <source>
        <dbReference type="Proteomes" id="UP001159405"/>
    </source>
</evidence>
<sequence length="271" mass="29736">METISLNDVGQTSLEYQGPATKKNPSSPIDPAHSDKFLKLRRMMCIVTAVAFISLLTSAATLILALRVKNSQNVSTSPTIVKHEHTLETKLQDLEKMLNSTRQVAEQASWKHLTALLSAENNAKKEIDKVWTAMNETGKPLDEKLVKIRHNLTGQINNVGKIAGPVGPPGFNGSQGPAGPPGPKGAGNLSTCQYKVKTEARGRDQTAYVDEPTGHIIIAATCSTNYAEDIEFRSAIVVHPKRRYICDCRGVKYSRQNPKNCSLHYWVCVKT</sequence>
<dbReference type="EMBL" id="CALNXK010000065">
    <property type="protein sequence ID" value="CAH3140980.1"/>
    <property type="molecule type" value="Genomic_DNA"/>
</dbReference>
<feature type="transmembrane region" description="Helical" evidence="2">
    <location>
        <begin position="43"/>
        <end position="66"/>
    </location>
</feature>
<keyword evidence="2" id="KW-0812">Transmembrane</keyword>
<keyword evidence="4" id="KW-1185">Reference proteome</keyword>
<name>A0ABN8PCC4_9CNID</name>
<gene>
    <name evidence="3" type="ORF">PLOB_00041477</name>
</gene>
<accession>A0ABN8PCC4</accession>
<evidence type="ECO:0000256" key="2">
    <source>
        <dbReference type="SAM" id="Phobius"/>
    </source>
</evidence>
<comment type="caution">
    <text evidence="3">The sequence shown here is derived from an EMBL/GenBank/DDBJ whole genome shotgun (WGS) entry which is preliminary data.</text>
</comment>
<protein>
    <submittedName>
        <fullName evidence="3">Uncharacterized protein</fullName>
    </submittedName>
</protein>
<feature type="region of interest" description="Disordered" evidence="1">
    <location>
        <begin position="1"/>
        <end position="31"/>
    </location>
</feature>
<feature type="compositionally biased region" description="Polar residues" evidence="1">
    <location>
        <begin position="1"/>
        <end position="15"/>
    </location>
</feature>